<name>A0A7D3V7B1_9VIRU</name>
<protein>
    <submittedName>
        <fullName evidence="1">Uncharacterized protein</fullName>
    </submittedName>
</protein>
<sequence>MSFEIYVNIDKHYSNNNIEEVILYFNKIITKYNDYKIPFTIVITNISITIKTYDNTIILKNLNGLNITQNDIYLLPLFILNNKYIKQISVDKLREIIELNPNSILDILMCKEVMIDPYYLLVNLFNVNEELIYQTFILYLNKTISIANEANKININNIINDFFNDRKNVININKYHKLFSFYMSNKKILPFMIEYNPYKSNLL</sequence>
<gene>
    <name evidence="1" type="ORF">Fadolivirus_1_178</name>
</gene>
<dbReference type="EMBL" id="MT418680">
    <property type="protein sequence ID" value="QKF93636.1"/>
    <property type="molecule type" value="Genomic_DNA"/>
</dbReference>
<dbReference type="Proteomes" id="UP001162001">
    <property type="component" value="Segment"/>
</dbReference>
<reference evidence="1 2" key="1">
    <citation type="submission" date="2020-04" db="EMBL/GenBank/DDBJ databases">
        <title>Advantages and limits of metagenomic assembly and binning of a giant virus.</title>
        <authorList>
            <person name="Schulz F."/>
            <person name="Andreani J."/>
            <person name="Francis R."/>
            <person name="Boudjemaa H."/>
            <person name="Bou Khalil J.Y."/>
            <person name="Lee J."/>
            <person name="La Scola B."/>
            <person name="Woyke T."/>
        </authorList>
    </citation>
    <scope>NUCLEOTIDE SEQUENCE [LARGE SCALE GENOMIC DNA]</scope>
    <source>
        <strain evidence="1 2">FV1/VV64</strain>
    </source>
</reference>
<organism evidence="1 2">
    <name type="scientific">Fadolivirus FV1/VV64</name>
    <dbReference type="NCBI Taxonomy" id="3070911"/>
    <lineage>
        <taxon>Viruses</taxon>
        <taxon>Varidnaviria</taxon>
        <taxon>Bamfordvirae</taxon>
        <taxon>Nucleocytoviricota</taxon>
        <taxon>Megaviricetes</taxon>
        <taxon>Imitervirales</taxon>
        <taxon>Mimiviridae</taxon>
        <taxon>Klosneuvirinae</taxon>
        <taxon>Fadolivirus</taxon>
        <taxon>Fadolivirus algeromassiliense</taxon>
    </lineage>
</organism>
<accession>A0A7D3V7B1</accession>
<proteinExistence type="predicted"/>
<evidence type="ECO:0000313" key="2">
    <source>
        <dbReference type="Proteomes" id="UP001162001"/>
    </source>
</evidence>
<keyword evidence="2" id="KW-1185">Reference proteome</keyword>
<evidence type="ECO:0000313" key="1">
    <source>
        <dbReference type="EMBL" id="QKF93636.1"/>
    </source>
</evidence>